<dbReference type="InterPro" id="IPR003385">
    <property type="entry name" value="Glyco_hydro_77"/>
</dbReference>
<dbReference type="GO" id="GO:0005975">
    <property type="term" value="P:carbohydrate metabolic process"/>
    <property type="evidence" value="ECO:0007669"/>
    <property type="project" value="InterPro"/>
</dbReference>
<evidence type="ECO:0000256" key="5">
    <source>
        <dbReference type="ARBA" id="ARBA00022676"/>
    </source>
</evidence>
<keyword evidence="5 10" id="KW-0328">Glycosyltransferase</keyword>
<organism evidence="12 14">
    <name type="scientific">Orrella dioscoreae</name>
    <dbReference type="NCBI Taxonomy" id="1851544"/>
    <lineage>
        <taxon>Bacteria</taxon>
        <taxon>Pseudomonadati</taxon>
        <taxon>Pseudomonadota</taxon>
        <taxon>Betaproteobacteria</taxon>
        <taxon>Burkholderiales</taxon>
        <taxon>Alcaligenaceae</taxon>
        <taxon>Orrella</taxon>
    </lineage>
</organism>
<accession>A0A1C3JXS6</accession>
<dbReference type="PANTHER" id="PTHR32438">
    <property type="entry name" value="4-ALPHA-GLUCANOTRANSFERASE DPE1, CHLOROPLASTIC/AMYLOPLASTIC"/>
    <property type="match status" value="1"/>
</dbReference>
<dbReference type="RefSeq" id="WP_067749649.1">
    <property type="nucleotide sequence ID" value="NZ_LT907988.1"/>
</dbReference>
<evidence type="ECO:0000256" key="10">
    <source>
        <dbReference type="RuleBase" id="RU361207"/>
    </source>
</evidence>
<sequence length="709" mass="75291">MNAAHPPQDAHVTLAQAVGLAVDWTDAHGQPQRVSPDSQRMLLAAMGLDGDPAETLHALTQKHAQVRDFHIGDAGGVWVVRAARPPGTHWLDETGRPHMCPALPDLPGHWRVRLPSQPGYYRCLHEGRDVTVAVAPARCPTPADRLGGATRAWGVAAQLYSLRAASAERHAGGHGDFAALSDLARAAARQGAQAVAISPVHAGFASAPERYSPYSPSSRLFLNILYGNPEGVLPAALLQAARTDLAQPDLAALEAAPLIDWPATHAARLAWLRALHARLGAAPGDVQARFQAFRTAGGQALRDHAVYESLATVHGSDWRAWPDALRQPRSAAADGFAATHAHDVQFHQFAQWLAAESLARAQHTAREAGMRIGLLADLAIGTDPRGSQAWSDPDSLLPGVAVGAPPDILNRAGQDWGLTAFSPRGLRTRGYAPFIQMLRAALAHAGGVRIDHVLGMARLWLVPQGASPAQGAYLHYPLDDLLRLTRLEAWRHEAVVVGENLGTVPAGFNARLAASGVLGMDVLWFAQAEDGTPLPPAAWSPDAVAMTTTHDLPTLSGWWQGTDIGWRARLGQYAGDGTDVAPAADPPQAAAQTEAQARAQRDRERHALWQAMRHAGVTDLASPEGAPAGGPPCATPDRALLAYVASSPTALALFPLEDLAGLEEQPNLPNSGDAHPNWQRRLPTDPATLLAEPACVARIAAIRRARTTS</sequence>
<dbReference type="EC" id="2.4.1.25" evidence="3 10"/>
<comment type="catalytic activity">
    <reaction evidence="1 10">
        <text>Transfers a segment of a (1-&gt;4)-alpha-D-glucan to a new position in an acceptor, which may be glucose or a (1-&gt;4)-alpha-D-glucan.</text>
        <dbReference type="EC" id="2.4.1.25"/>
    </reaction>
</comment>
<dbReference type="EMBL" id="LT907988">
    <property type="protein sequence ID" value="SOE47285.1"/>
    <property type="molecule type" value="Genomic_DNA"/>
</dbReference>
<evidence type="ECO:0000256" key="4">
    <source>
        <dbReference type="ARBA" id="ARBA00020295"/>
    </source>
</evidence>
<evidence type="ECO:0000313" key="13">
    <source>
        <dbReference type="EMBL" id="SOE47285.1"/>
    </source>
</evidence>
<protein>
    <recommendedName>
        <fullName evidence="4 10">4-alpha-glucanotransferase</fullName>
        <ecNumber evidence="3 10">2.4.1.25</ecNumber>
    </recommendedName>
    <alternativeName>
        <fullName evidence="8 10">Amylomaltase</fullName>
    </alternativeName>
    <alternativeName>
        <fullName evidence="9 10">Disproportionating enzyme</fullName>
    </alternativeName>
</protein>
<evidence type="ECO:0000256" key="11">
    <source>
        <dbReference type="SAM" id="MobiDB-lite"/>
    </source>
</evidence>
<evidence type="ECO:0000256" key="8">
    <source>
        <dbReference type="ARBA" id="ARBA00031423"/>
    </source>
</evidence>
<dbReference type="Pfam" id="PF02446">
    <property type="entry name" value="Glyco_hydro_77"/>
    <property type="match status" value="1"/>
</dbReference>
<evidence type="ECO:0000256" key="9">
    <source>
        <dbReference type="ARBA" id="ARBA00031501"/>
    </source>
</evidence>
<dbReference type="Proteomes" id="UP000078558">
    <property type="component" value="Chromosome I"/>
</dbReference>
<dbReference type="GO" id="GO:0004134">
    <property type="term" value="F:4-alpha-glucanotransferase activity"/>
    <property type="evidence" value="ECO:0007669"/>
    <property type="project" value="UniProtKB-EC"/>
</dbReference>
<comment type="similarity">
    <text evidence="2 10">Belongs to the disproportionating enzyme family.</text>
</comment>
<dbReference type="SUPFAM" id="SSF51445">
    <property type="entry name" value="(Trans)glycosidases"/>
    <property type="match status" value="1"/>
</dbReference>
<name>A0A1C3JXS6_9BURK</name>
<dbReference type="AlphaFoldDB" id="A0A1C3JXS6"/>
<dbReference type="InterPro" id="IPR017853">
    <property type="entry name" value="GH"/>
</dbReference>
<reference evidence="12 14" key="1">
    <citation type="submission" date="2016-06" db="EMBL/GenBank/DDBJ databases">
        <authorList>
            <person name="Kjaerup R.B."/>
            <person name="Dalgaard T.S."/>
            <person name="Juul-Madsen H.R."/>
        </authorList>
    </citation>
    <scope>NUCLEOTIDE SEQUENCE [LARGE SCALE GENOMIC DNA]</scope>
    <source>
        <strain evidence="12">Orrdi1</strain>
    </source>
</reference>
<evidence type="ECO:0000256" key="6">
    <source>
        <dbReference type="ARBA" id="ARBA00022679"/>
    </source>
</evidence>
<keyword evidence="7 10" id="KW-0119">Carbohydrate metabolism</keyword>
<feature type="compositionally biased region" description="Low complexity" evidence="11">
    <location>
        <begin position="581"/>
        <end position="598"/>
    </location>
</feature>
<evidence type="ECO:0000256" key="1">
    <source>
        <dbReference type="ARBA" id="ARBA00000439"/>
    </source>
</evidence>
<dbReference type="OrthoDB" id="9763489at2"/>
<dbReference type="PANTHER" id="PTHR32438:SF5">
    <property type="entry name" value="4-ALPHA-GLUCANOTRANSFERASE DPE1, CHLOROPLASTIC_AMYLOPLASTIC"/>
    <property type="match status" value="1"/>
</dbReference>
<evidence type="ECO:0000313" key="12">
    <source>
        <dbReference type="EMBL" id="SBT23954.1"/>
    </source>
</evidence>
<keyword evidence="6 10" id="KW-0808">Transferase</keyword>
<dbReference type="KEGG" id="odi:ODI_R0748"/>
<gene>
    <name evidence="12" type="ORF">ODI_02643</name>
    <name evidence="13" type="ORF">ODI_R0748</name>
</gene>
<evidence type="ECO:0000313" key="14">
    <source>
        <dbReference type="Proteomes" id="UP000078558"/>
    </source>
</evidence>
<keyword evidence="14" id="KW-1185">Reference proteome</keyword>
<evidence type="ECO:0000256" key="2">
    <source>
        <dbReference type="ARBA" id="ARBA00005684"/>
    </source>
</evidence>
<dbReference type="STRING" id="1851544.ODI_02643"/>
<proteinExistence type="inferred from homology"/>
<reference evidence="13 14" key="2">
    <citation type="submission" date="2017-08" db="EMBL/GenBank/DDBJ databases">
        <authorList>
            <person name="de Groot N.N."/>
        </authorList>
    </citation>
    <scope>NUCLEOTIDE SEQUENCE [LARGE SCALE GENOMIC DNA]</scope>
    <source>
        <strain evidence="13">Orrdi1</strain>
    </source>
</reference>
<feature type="region of interest" description="Disordered" evidence="11">
    <location>
        <begin position="577"/>
        <end position="603"/>
    </location>
</feature>
<dbReference type="EMBL" id="FLRC01000004">
    <property type="protein sequence ID" value="SBT23954.1"/>
    <property type="molecule type" value="Genomic_DNA"/>
</dbReference>
<evidence type="ECO:0000256" key="3">
    <source>
        <dbReference type="ARBA" id="ARBA00012560"/>
    </source>
</evidence>
<dbReference type="Gene3D" id="3.20.20.80">
    <property type="entry name" value="Glycosidases"/>
    <property type="match status" value="1"/>
</dbReference>
<dbReference type="NCBIfam" id="TIGR00217">
    <property type="entry name" value="malQ"/>
    <property type="match status" value="1"/>
</dbReference>
<evidence type="ECO:0000256" key="7">
    <source>
        <dbReference type="ARBA" id="ARBA00023277"/>
    </source>
</evidence>